<dbReference type="SUPFAM" id="SSF48403">
    <property type="entry name" value="Ankyrin repeat"/>
    <property type="match status" value="2"/>
</dbReference>
<gene>
    <name evidence="4" type="ORF">TBRA_LOCUS16420</name>
</gene>
<dbReference type="PANTHER" id="PTHR24198:SF165">
    <property type="entry name" value="ANKYRIN REPEAT-CONTAINING PROTEIN-RELATED"/>
    <property type="match status" value="1"/>
</dbReference>
<dbReference type="AlphaFoldDB" id="A0A6H5J5W4"/>
<name>A0A6H5J5W4_9HYME</name>
<feature type="repeat" description="ANK" evidence="3">
    <location>
        <begin position="118"/>
        <end position="150"/>
    </location>
</feature>
<feature type="repeat" description="ANK" evidence="3">
    <location>
        <begin position="638"/>
        <end position="666"/>
    </location>
</feature>
<feature type="repeat" description="ANK" evidence="3">
    <location>
        <begin position="225"/>
        <end position="257"/>
    </location>
</feature>
<evidence type="ECO:0000256" key="3">
    <source>
        <dbReference type="PROSITE-ProRule" id="PRU00023"/>
    </source>
</evidence>
<evidence type="ECO:0000313" key="4">
    <source>
        <dbReference type="EMBL" id="CAB0044840.1"/>
    </source>
</evidence>
<dbReference type="PRINTS" id="PR01415">
    <property type="entry name" value="ANKYRIN"/>
</dbReference>
<organism evidence="4 5">
    <name type="scientific">Trichogramma brassicae</name>
    <dbReference type="NCBI Taxonomy" id="86971"/>
    <lineage>
        <taxon>Eukaryota</taxon>
        <taxon>Metazoa</taxon>
        <taxon>Ecdysozoa</taxon>
        <taxon>Arthropoda</taxon>
        <taxon>Hexapoda</taxon>
        <taxon>Insecta</taxon>
        <taxon>Pterygota</taxon>
        <taxon>Neoptera</taxon>
        <taxon>Endopterygota</taxon>
        <taxon>Hymenoptera</taxon>
        <taxon>Apocrita</taxon>
        <taxon>Proctotrupomorpha</taxon>
        <taxon>Chalcidoidea</taxon>
        <taxon>Trichogrammatidae</taxon>
        <taxon>Trichogramma</taxon>
    </lineage>
</organism>
<proteinExistence type="predicted"/>
<sequence length="887" mass="103012">MREKINWEIRNERRKFFCQFLSLIADWQGQLPNLRDIFRTDEIEWLLAEPVKTYGRNPEQFLDFVINTGYKDEDGKHLLRRTTPIHRSARRWFFGRDIVVRKLFRIYDKFDVNYVDEDGSSHFHIACTYGCVDAVKKFLELGQDPNLLEEKTGDSPLHFALQKRNNAVVELLLRAGSDPNLTNKKGSTALHLIIKIDADGSLTKEFLEICSYRRQPVEIDAWDNLGHTPLSLALRNYKKKAVETLLRNGADPNSVNVYGETPLYIMTNGWYEDDVVRLFFDISDALNRPVQINTRDNKGNTPLHFAVSNNRPEVTKFLLEYGADPNASNQEGSTPLHLNCKKDYNDIKLLQIFFETCDEIQRTVRVDVRDNLGQTPLQLAVSRLSLDAVDILLDRGADLSEFSFPTESLFKHIYKSVYARSKLQLASSVLRVLQHLQKKGYEMNRNDVRTIASSFSKYGLLEKSVNLDESWHDDNNFVKRAKKIMVIKPDLSLYDLTRLRPEEAKKLLAETEYITFACSKKLNSLLTRHRRPCELHLCEKISREFFRRWALDSLLELTRYKLPILCSEMIIERLKNEDLSDLLLKNRADPNLPNAEGLTPLHILCKSYKRNSHDLLKKFFNINDEMNQTVQIDAKDKSGRTPLQLAVANFSLDMIDILLDRGADLSGFVFPNESYFGEITRTQFYNSNYKLRLTTDALAVVERLEARGYELDRSGARTILQFFAEHEVFEKSGELDEDWYVDEVFAKNAKKTLMRSGLTLYDWIQLRPEEAAKAVTFREYHKFACSKKLSRLPKDFRWDCALHLSEVVARRFCCRWALDFLLELTGYRLPILCCEIIIDKLMNYDLCRICLAAINQNREVGEMKCKNNRITISIKKPARGRKSQKKS</sequence>
<evidence type="ECO:0008006" key="6">
    <source>
        <dbReference type="Google" id="ProtNLM"/>
    </source>
</evidence>
<keyword evidence="1" id="KW-0677">Repeat</keyword>
<dbReference type="PANTHER" id="PTHR24198">
    <property type="entry name" value="ANKYRIN REPEAT AND PROTEIN KINASE DOMAIN-CONTAINING PROTEIN"/>
    <property type="match status" value="1"/>
</dbReference>
<evidence type="ECO:0000256" key="1">
    <source>
        <dbReference type="ARBA" id="ARBA00022737"/>
    </source>
</evidence>
<reference evidence="4 5" key="1">
    <citation type="submission" date="2020-02" db="EMBL/GenBank/DDBJ databases">
        <authorList>
            <person name="Ferguson B K."/>
        </authorList>
    </citation>
    <scope>NUCLEOTIDE SEQUENCE [LARGE SCALE GENOMIC DNA]</scope>
</reference>
<dbReference type="PROSITE" id="PS50297">
    <property type="entry name" value="ANK_REP_REGION"/>
    <property type="match status" value="5"/>
</dbReference>
<dbReference type="Pfam" id="PF00023">
    <property type="entry name" value="Ank"/>
    <property type="match status" value="1"/>
</dbReference>
<accession>A0A6H5J5W4</accession>
<dbReference type="PROSITE" id="PS50088">
    <property type="entry name" value="ANK_REPEAT"/>
    <property type="match status" value="6"/>
</dbReference>
<evidence type="ECO:0000256" key="2">
    <source>
        <dbReference type="ARBA" id="ARBA00023043"/>
    </source>
</evidence>
<protein>
    <recommendedName>
        <fullName evidence="6">SOCS box domain-containing protein</fullName>
    </recommendedName>
</protein>
<dbReference type="InterPro" id="IPR002110">
    <property type="entry name" value="Ankyrin_rpt"/>
</dbReference>
<feature type="repeat" description="ANK" evidence="3">
    <location>
        <begin position="298"/>
        <end position="330"/>
    </location>
</feature>
<dbReference type="Pfam" id="PF12796">
    <property type="entry name" value="Ank_2"/>
    <property type="match status" value="3"/>
</dbReference>
<dbReference type="SMART" id="SM00248">
    <property type="entry name" value="ANK"/>
    <property type="match status" value="10"/>
</dbReference>
<keyword evidence="2 3" id="KW-0040">ANK repeat</keyword>
<dbReference type="Proteomes" id="UP000479190">
    <property type="component" value="Unassembled WGS sequence"/>
</dbReference>
<keyword evidence="5" id="KW-1185">Reference proteome</keyword>
<feature type="repeat" description="ANK" evidence="3">
    <location>
        <begin position="152"/>
        <end position="184"/>
    </location>
</feature>
<feature type="repeat" description="ANK" evidence="3">
    <location>
        <begin position="372"/>
        <end position="404"/>
    </location>
</feature>
<evidence type="ECO:0000313" key="5">
    <source>
        <dbReference type="Proteomes" id="UP000479190"/>
    </source>
</evidence>
<dbReference type="EMBL" id="CADCXV010001494">
    <property type="protein sequence ID" value="CAB0044840.1"/>
    <property type="molecule type" value="Genomic_DNA"/>
</dbReference>
<dbReference type="Gene3D" id="1.25.40.20">
    <property type="entry name" value="Ankyrin repeat-containing domain"/>
    <property type="match status" value="4"/>
</dbReference>
<dbReference type="OrthoDB" id="1661883at2759"/>
<dbReference type="InterPro" id="IPR036770">
    <property type="entry name" value="Ankyrin_rpt-contain_sf"/>
</dbReference>